<organism evidence="4 5">
    <name type="scientific">Maribacter arenosus</name>
    <dbReference type="NCBI Taxonomy" id="1854708"/>
    <lineage>
        <taxon>Bacteria</taxon>
        <taxon>Pseudomonadati</taxon>
        <taxon>Bacteroidota</taxon>
        <taxon>Flavobacteriia</taxon>
        <taxon>Flavobacteriales</taxon>
        <taxon>Flavobacteriaceae</taxon>
        <taxon>Maribacter</taxon>
    </lineage>
</organism>
<dbReference type="InterPro" id="IPR050248">
    <property type="entry name" value="Polysacc_deacetylase_ArnD"/>
</dbReference>
<dbReference type="Pfam" id="PF01522">
    <property type="entry name" value="Polysacc_deac_1"/>
    <property type="match status" value="1"/>
</dbReference>
<keyword evidence="1" id="KW-0479">Metal-binding</keyword>
<keyword evidence="5" id="KW-1185">Reference proteome</keyword>
<name>A0ABR7VD06_9FLAO</name>
<dbReference type="Proteomes" id="UP000598350">
    <property type="component" value="Unassembled WGS sequence"/>
</dbReference>
<accession>A0ABR7VD06</accession>
<dbReference type="Gene3D" id="3.20.20.370">
    <property type="entry name" value="Glycoside hydrolase/deacetylase"/>
    <property type="match status" value="1"/>
</dbReference>
<evidence type="ECO:0000256" key="2">
    <source>
        <dbReference type="ARBA" id="ARBA00022801"/>
    </source>
</evidence>
<dbReference type="PANTHER" id="PTHR10587">
    <property type="entry name" value="GLYCOSYL TRANSFERASE-RELATED"/>
    <property type="match status" value="1"/>
</dbReference>
<gene>
    <name evidence="4" type="ORF">HPE63_12755</name>
</gene>
<dbReference type="SUPFAM" id="SSF88713">
    <property type="entry name" value="Glycoside hydrolase/deacetylase"/>
    <property type="match status" value="1"/>
</dbReference>
<dbReference type="CDD" id="cd10917">
    <property type="entry name" value="CE4_NodB_like_6s_7s"/>
    <property type="match status" value="1"/>
</dbReference>
<evidence type="ECO:0000313" key="4">
    <source>
        <dbReference type="EMBL" id="MBD0851543.1"/>
    </source>
</evidence>
<dbReference type="EMBL" id="JABTCG010000004">
    <property type="protein sequence ID" value="MBD0851543.1"/>
    <property type="molecule type" value="Genomic_DNA"/>
</dbReference>
<sequence length="247" mass="28868">MFLCNCKTNYPRTFTKDHGALVRGDSTRQQLTLVFTGHEFADGSETIRDILKKYKIKAAFFFTGTFYRNPNFKRVIENLIEDGHYLGAHSYDHLLYCDWNNRDSLLVTYQEFLGDLKSNYKEMKRFGITKKQAPYFLPPYEWYNNHIADWTSDYGLKLINMTHGTLSHADYTTPAYSNYRSSEAIYNSILDFEGKNTSGLNGFLLLMHVGTDPNREDKFYNRLEELILELKSRKYAFVGLEDILAKE</sequence>
<protein>
    <submittedName>
        <fullName evidence="4">Polysaccharide deacetylase family protein</fullName>
    </submittedName>
</protein>
<comment type="caution">
    <text evidence="4">The sequence shown here is derived from an EMBL/GenBank/DDBJ whole genome shotgun (WGS) entry which is preliminary data.</text>
</comment>
<evidence type="ECO:0000259" key="3">
    <source>
        <dbReference type="PROSITE" id="PS51677"/>
    </source>
</evidence>
<keyword evidence="2" id="KW-0378">Hydrolase</keyword>
<feature type="domain" description="NodB homology" evidence="3">
    <location>
        <begin position="27"/>
        <end position="238"/>
    </location>
</feature>
<evidence type="ECO:0000256" key="1">
    <source>
        <dbReference type="ARBA" id="ARBA00022723"/>
    </source>
</evidence>
<dbReference type="PROSITE" id="PS51677">
    <property type="entry name" value="NODB"/>
    <property type="match status" value="1"/>
</dbReference>
<dbReference type="InterPro" id="IPR011330">
    <property type="entry name" value="Glyco_hydro/deAcase_b/a-brl"/>
</dbReference>
<proteinExistence type="predicted"/>
<dbReference type="PANTHER" id="PTHR10587:SF133">
    <property type="entry name" value="CHITIN DEACETYLASE 1-RELATED"/>
    <property type="match status" value="1"/>
</dbReference>
<evidence type="ECO:0000313" key="5">
    <source>
        <dbReference type="Proteomes" id="UP000598350"/>
    </source>
</evidence>
<dbReference type="InterPro" id="IPR002509">
    <property type="entry name" value="NODB_dom"/>
</dbReference>
<reference evidence="4 5" key="1">
    <citation type="submission" date="2020-05" db="EMBL/GenBank/DDBJ databases">
        <title>The draft genome sequence of Maribacter arenosus CAU 1321.</title>
        <authorList>
            <person name="Mu L."/>
        </authorList>
    </citation>
    <scope>NUCLEOTIDE SEQUENCE [LARGE SCALE GENOMIC DNA]</scope>
    <source>
        <strain evidence="4 5">CAU 1321</strain>
    </source>
</reference>